<gene>
    <name evidence="1" type="ORF">S01H4_56512</name>
</gene>
<proteinExistence type="predicted"/>
<comment type="caution">
    <text evidence="1">The sequence shown here is derived from an EMBL/GenBank/DDBJ whole genome shotgun (WGS) entry which is preliminary data.</text>
</comment>
<evidence type="ECO:0000313" key="1">
    <source>
        <dbReference type="EMBL" id="GAH14351.1"/>
    </source>
</evidence>
<organism evidence="1">
    <name type="scientific">marine sediment metagenome</name>
    <dbReference type="NCBI Taxonomy" id="412755"/>
    <lineage>
        <taxon>unclassified sequences</taxon>
        <taxon>metagenomes</taxon>
        <taxon>ecological metagenomes</taxon>
    </lineage>
</organism>
<dbReference type="AlphaFoldDB" id="X1D0K5"/>
<sequence length="65" mass="7931">MPRIMFVNNDTGEAWSFADIDNDHWQYLKSQGEPLEYLRKIIIENMEKNKMIMIKFKLVLEDEYF</sequence>
<dbReference type="EMBL" id="BART01032751">
    <property type="protein sequence ID" value="GAH14351.1"/>
    <property type="molecule type" value="Genomic_DNA"/>
</dbReference>
<reference evidence="1" key="1">
    <citation type="journal article" date="2014" name="Front. Microbiol.">
        <title>High frequency of phylogenetically diverse reductive dehalogenase-homologous genes in deep subseafloor sedimentary metagenomes.</title>
        <authorList>
            <person name="Kawai M."/>
            <person name="Futagami T."/>
            <person name="Toyoda A."/>
            <person name="Takaki Y."/>
            <person name="Nishi S."/>
            <person name="Hori S."/>
            <person name="Arai W."/>
            <person name="Tsubouchi T."/>
            <person name="Morono Y."/>
            <person name="Uchiyama I."/>
            <person name="Ito T."/>
            <person name="Fujiyama A."/>
            <person name="Inagaki F."/>
            <person name="Takami H."/>
        </authorList>
    </citation>
    <scope>NUCLEOTIDE SEQUENCE</scope>
    <source>
        <strain evidence="1">Expedition CK06-06</strain>
    </source>
</reference>
<protein>
    <submittedName>
        <fullName evidence="1">Uncharacterized protein</fullName>
    </submittedName>
</protein>
<accession>X1D0K5</accession>
<name>X1D0K5_9ZZZZ</name>